<dbReference type="SUPFAM" id="SSF49562">
    <property type="entry name" value="C2 domain (Calcium/lipid-binding domain, CaLB)"/>
    <property type="match status" value="1"/>
</dbReference>
<name>A0A8J2S028_9CRUS</name>
<dbReference type="EMBL" id="CAKKLH010000320">
    <property type="protein sequence ID" value="CAH0112024.1"/>
    <property type="molecule type" value="Genomic_DNA"/>
</dbReference>
<evidence type="ECO:0000313" key="3">
    <source>
        <dbReference type="Proteomes" id="UP000789390"/>
    </source>
</evidence>
<comment type="caution">
    <text evidence="2">The sequence shown here is derived from an EMBL/GenBank/DDBJ whole genome shotgun (WGS) entry which is preliminary data.</text>
</comment>
<evidence type="ECO:0000259" key="1">
    <source>
        <dbReference type="Pfam" id="PF00168"/>
    </source>
</evidence>
<dbReference type="Proteomes" id="UP000789390">
    <property type="component" value="Unassembled WGS sequence"/>
</dbReference>
<dbReference type="Gene3D" id="2.60.40.150">
    <property type="entry name" value="C2 domain"/>
    <property type="match status" value="1"/>
</dbReference>
<feature type="domain" description="C2" evidence="1">
    <location>
        <begin position="24"/>
        <end position="95"/>
    </location>
</feature>
<accession>A0A8J2S028</accession>
<dbReference type="InterPro" id="IPR000008">
    <property type="entry name" value="C2_dom"/>
</dbReference>
<proteinExistence type="predicted"/>
<sequence>MVSQYNWIKSRRLLILKILGALNLPSKKQIKCVTKTVKSNRNPLFNQIFELDMSGLNLNETEILLVVRDRPESSRYERCVSRSITLGQAIFCVAEFDEVNYHRTSSSEMVLLEIHTNNFTVPQISW</sequence>
<dbReference type="InterPro" id="IPR035892">
    <property type="entry name" value="C2_domain_sf"/>
</dbReference>
<organism evidence="2 3">
    <name type="scientific">Daphnia galeata</name>
    <dbReference type="NCBI Taxonomy" id="27404"/>
    <lineage>
        <taxon>Eukaryota</taxon>
        <taxon>Metazoa</taxon>
        <taxon>Ecdysozoa</taxon>
        <taxon>Arthropoda</taxon>
        <taxon>Crustacea</taxon>
        <taxon>Branchiopoda</taxon>
        <taxon>Diplostraca</taxon>
        <taxon>Cladocera</taxon>
        <taxon>Anomopoda</taxon>
        <taxon>Daphniidae</taxon>
        <taxon>Daphnia</taxon>
    </lineage>
</organism>
<evidence type="ECO:0000313" key="2">
    <source>
        <dbReference type="EMBL" id="CAH0112024.1"/>
    </source>
</evidence>
<dbReference type="Pfam" id="PF00168">
    <property type="entry name" value="C2"/>
    <property type="match status" value="1"/>
</dbReference>
<gene>
    <name evidence="2" type="ORF">DGAL_LOCUS15731</name>
</gene>
<protein>
    <recommendedName>
        <fullName evidence="1">C2 domain-containing protein</fullName>
    </recommendedName>
</protein>
<reference evidence="2" key="1">
    <citation type="submission" date="2021-11" db="EMBL/GenBank/DDBJ databases">
        <authorList>
            <person name="Schell T."/>
        </authorList>
    </citation>
    <scope>NUCLEOTIDE SEQUENCE</scope>
    <source>
        <strain evidence="2">M5</strain>
    </source>
</reference>
<keyword evidence="3" id="KW-1185">Reference proteome</keyword>
<dbReference type="AlphaFoldDB" id="A0A8J2S028"/>